<name>A0AAE1PT49_9EUCA</name>
<dbReference type="InterPro" id="IPR039032">
    <property type="entry name" value="Rim-like"/>
</dbReference>
<dbReference type="Proteomes" id="UP001292094">
    <property type="component" value="Unassembled WGS sequence"/>
</dbReference>
<dbReference type="GO" id="GO:0048788">
    <property type="term" value="C:cytoskeleton of presynaptic active zone"/>
    <property type="evidence" value="ECO:0007669"/>
    <property type="project" value="TreeGrafter"/>
</dbReference>
<evidence type="ECO:0000313" key="5">
    <source>
        <dbReference type="Proteomes" id="UP001292094"/>
    </source>
</evidence>
<dbReference type="GO" id="GO:0044325">
    <property type="term" value="F:transmembrane transporter binding"/>
    <property type="evidence" value="ECO:0007669"/>
    <property type="project" value="TreeGrafter"/>
</dbReference>
<dbReference type="GO" id="GO:0042734">
    <property type="term" value="C:presynaptic membrane"/>
    <property type="evidence" value="ECO:0007669"/>
    <property type="project" value="TreeGrafter"/>
</dbReference>
<evidence type="ECO:0000313" key="4">
    <source>
        <dbReference type="EMBL" id="KAK4312839.1"/>
    </source>
</evidence>
<dbReference type="PROSITE" id="PS50004">
    <property type="entry name" value="C2"/>
    <property type="match status" value="1"/>
</dbReference>
<organism evidence="4 5">
    <name type="scientific">Petrolisthes manimaculis</name>
    <dbReference type="NCBI Taxonomy" id="1843537"/>
    <lineage>
        <taxon>Eukaryota</taxon>
        <taxon>Metazoa</taxon>
        <taxon>Ecdysozoa</taxon>
        <taxon>Arthropoda</taxon>
        <taxon>Crustacea</taxon>
        <taxon>Multicrustacea</taxon>
        <taxon>Malacostraca</taxon>
        <taxon>Eumalacostraca</taxon>
        <taxon>Eucarida</taxon>
        <taxon>Decapoda</taxon>
        <taxon>Pleocyemata</taxon>
        <taxon>Anomura</taxon>
        <taxon>Galatheoidea</taxon>
        <taxon>Porcellanidae</taxon>
        <taxon>Petrolisthes</taxon>
    </lineage>
</organism>
<dbReference type="Gene3D" id="2.60.40.150">
    <property type="entry name" value="C2 domain"/>
    <property type="match status" value="1"/>
</dbReference>
<proteinExistence type="predicted"/>
<dbReference type="AlphaFoldDB" id="A0AAE1PT49"/>
<dbReference type="GO" id="GO:0048791">
    <property type="term" value="P:calcium ion-regulated exocytosis of neurotransmitter"/>
    <property type="evidence" value="ECO:0007669"/>
    <property type="project" value="TreeGrafter"/>
</dbReference>
<comment type="caution">
    <text evidence="4">The sequence shown here is derived from an EMBL/GenBank/DDBJ whole genome shotgun (WGS) entry which is preliminary data.</text>
</comment>
<dbReference type="InterPro" id="IPR035892">
    <property type="entry name" value="C2_domain_sf"/>
</dbReference>
<accession>A0AAE1PT49</accession>
<sequence>MLAFVMSSDDFTLGEIHLELTLTKGQLEVVVSSARGLPSAASGQDPDTYVKTYLKEGERRIHKRKTRVTKHSRRPKFNQTLRYGAQDALGRSLLVMVWERQRGFEHNQGIGVAEISLAKLEQGQRPLVGWYRLLPVSSVMRVDSDSGDSTR</sequence>
<dbReference type="PANTHER" id="PTHR12157">
    <property type="entry name" value="REGULATING SYNAPTIC MEMBRANE EXOCYTOSIS PROTEIN"/>
    <property type="match status" value="1"/>
</dbReference>
<evidence type="ECO:0000259" key="3">
    <source>
        <dbReference type="PROSITE" id="PS50004"/>
    </source>
</evidence>
<dbReference type="SMART" id="SM00239">
    <property type="entry name" value="C2"/>
    <property type="match status" value="1"/>
</dbReference>
<keyword evidence="1" id="KW-0770">Synapse</keyword>
<evidence type="ECO:0000256" key="2">
    <source>
        <dbReference type="ARBA" id="ARBA00034103"/>
    </source>
</evidence>
<protein>
    <recommendedName>
        <fullName evidence="3">C2 domain-containing protein</fullName>
    </recommendedName>
</protein>
<dbReference type="GO" id="GO:0048167">
    <property type="term" value="P:regulation of synaptic plasticity"/>
    <property type="evidence" value="ECO:0007669"/>
    <property type="project" value="TreeGrafter"/>
</dbReference>
<comment type="subcellular location">
    <subcellularLocation>
        <location evidence="2">Synapse</location>
    </subcellularLocation>
</comment>
<dbReference type="SUPFAM" id="SSF49562">
    <property type="entry name" value="C2 domain (Calcium/lipid-binding domain, CaLB)"/>
    <property type="match status" value="1"/>
</dbReference>
<dbReference type="GO" id="GO:0031267">
    <property type="term" value="F:small GTPase binding"/>
    <property type="evidence" value="ECO:0007669"/>
    <property type="project" value="InterPro"/>
</dbReference>
<dbReference type="EMBL" id="JAWZYT010001375">
    <property type="protein sequence ID" value="KAK4312839.1"/>
    <property type="molecule type" value="Genomic_DNA"/>
</dbReference>
<keyword evidence="5" id="KW-1185">Reference proteome</keyword>
<dbReference type="Pfam" id="PF00168">
    <property type="entry name" value="C2"/>
    <property type="match status" value="1"/>
</dbReference>
<dbReference type="InterPro" id="IPR000008">
    <property type="entry name" value="C2_dom"/>
</dbReference>
<dbReference type="PANTHER" id="PTHR12157:SF24">
    <property type="entry name" value="FIFE, ISOFORM D"/>
    <property type="match status" value="1"/>
</dbReference>
<reference evidence="4" key="1">
    <citation type="submission" date="2023-11" db="EMBL/GenBank/DDBJ databases">
        <title>Genome assemblies of two species of porcelain crab, Petrolisthes cinctipes and Petrolisthes manimaculis (Anomura: Porcellanidae).</title>
        <authorList>
            <person name="Angst P."/>
        </authorList>
    </citation>
    <scope>NUCLEOTIDE SEQUENCE</scope>
    <source>
        <strain evidence="4">PB745_02</strain>
        <tissue evidence="4">Gill</tissue>
    </source>
</reference>
<dbReference type="GO" id="GO:0050806">
    <property type="term" value="P:positive regulation of synaptic transmission"/>
    <property type="evidence" value="ECO:0007669"/>
    <property type="project" value="TreeGrafter"/>
</dbReference>
<evidence type="ECO:0000256" key="1">
    <source>
        <dbReference type="ARBA" id="ARBA00023018"/>
    </source>
</evidence>
<gene>
    <name evidence="4" type="ORF">Pmani_015768</name>
</gene>
<dbReference type="GO" id="GO:0042391">
    <property type="term" value="P:regulation of membrane potential"/>
    <property type="evidence" value="ECO:0007669"/>
    <property type="project" value="TreeGrafter"/>
</dbReference>
<feature type="domain" description="C2" evidence="3">
    <location>
        <begin position="12"/>
        <end position="131"/>
    </location>
</feature>